<dbReference type="Proteomes" id="UP000215914">
    <property type="component" value="Unassembled WGS sequence"/>
</dbReference>
<dbReference type="Pfam" id="PF17780">
    <property type="entry name" value="OCRE"/>
    <property type="match status" value="1"/>
</dbReference>
<keyword evidence="4" id="KW-0472">Membrane</keyword>
<keyword evidence="4" id="KW-1133">Transmembrane helix</keyword>
<keyword evidence="2" id="KW-0539">Nucleus</keyword>
<evidence type="ECO:0000313" key="7">
    <source>
        <dbReference type="Proteomes" id="UP000215914"/>
    </source>
</evidence>
<name>A0A9K3HXC2_HELAN</name>
<dbReference type="InterPro" id="IPR041591">
    <property type="entry name" value="OCRE"/>
</dbReference>
<reference evidence="6" key="1">
    <citation type="journal article" date="2017" name="Nature">
        <title>The sunflower genome provides insights into oil metabolism, flowering and Asterid evolution.</title>
        <authorList>
            <person name="Badouin H."/>
            <person name="Gouzy J."/>
            <person name="Grassa C.J."/>
            <person name="Murat F."/>
            <person name="Staton S.E."/>
            <person name="Cottret L."/>
            <person name="Lelandais-Briere C."/>
            <person name="Owens G.L."/>
            <person name="Carrere S."/>
            <person name="Mayjonade B."/>
            <person name="Legrand L."/>
            <person name="Gill N."/>
            <person name="Kane N.C."/>
            <person name="Bowers J.E."/>
            <person name="Hubner S."/>
            <person name="Bellec A."/>
            <person name="Berard A."/>
            <person name="Berges H."/>
            <person name="Blanchet N."/>
            <person name="Boniface M.C."/>
            <person name="Brunel D."/>
            <person name="Catrice O."/>
            <person name="Chaidir N."/>
            <person name="Claudel C."/>
            <person name="Donnadieu C."/>
            <person name="Faraut T."/>
            <person name="Fievet G."/>
            <person name="Helmstetter N."/>
            <person name="King M."/>
            <person name="Knapp S.J."/>
            <person name="Lai Z."/>
            <person name="Le Paslier M.C."/>
            <person name="Lippi Y."/>
            <person name="Lorenzon L."/>
            <person name="Mandel J.R."/>
            <person name="Marage G."/>
            <person name="Marchand G."/>
            <person name="Marquand E."/>
            <person name="Bret-Mestries E."/>
            <person name="Morien E."/>
            <person name="Nambeesan S."/>
            <person name="Nguyen T."/>
            <person name="Pegot-Espagnet P."/>
            <person name="Pouilly N."/>
            <person name="Raftis F."/>
            <person name="Sallet E."/>
            <person name="Schiex T."/>
            <person name="Thomas J."/>
            <person name="Vandecasteele C."/>
            <person name="Vares D."/>
            <person name="Vear F."/>
            <person name="Vautrin S."/>
            <person name="Crespi M."/>
            <person name="Mangin B."/>
            <person name="Burke J.M."/>
            <person name="Salse J."/>
            <person name="Munos S."/>
            <person name="Vincourt P."/>
            <person name="Rieseberg L.H."/>
            <person name="Langlade N.B."/>
        </authorList>
    </citation>
    <scope>NUCLEOTIDE SEQUENCE</scope>
    <source>
        <tissue evidence="6">Leaves</tissue>
    </source>
</reference>
<accession>A0A9K3HXC2</accession>
<dbReference type="EMBL" id="MNCJ02000325">
    <property type="protein sequence ID" value="KAF5786212.1"/>
    <property type="molecule type" value="Genomic_DNA"/>
</dbReference>
<feature type="transmembrane region" description="Helical" evidence="4">
    <location>
        <begin position="354"/>
        <end position="380"/>
    </location>
</feature>
<reference evidence="6" key="2">
    <citation type="submission" date="2020-06" db="EMBL/GenBank/DDBJ databases">
        <title>Helianthus annuus Genome sequencing and assembly Release 2.</title>
        <authorList>
            <person name="Gouzy J."/>
            <person name="Langlade N."/>
            <person name="Munos S."/>
        </authorList>
    </citation>
    <scope>NUCLEOTIDE SEQUENCE</scope>
    <source>
        <tissue evidence="6">Leaves</tissue>
    </source>
</reference>
<dbReference type="PANTHER" id="PTHR13948:SF38">
    <property type="entry name" value="D111_G-PATCH DOMAIN-CONTAINING PROTEIN"/>
    <property type="match status" value="1"/>
</dbReference>
<gene>
    <name evidence="6" type="ORF">HanXRQr2_Chr10g0438131</name>
</gene>
<evidence type="ECO:0000256" key="2">
    <source>
        <dbReference type="ARBA" id="ARBA00023242"/>
    </source>
</evidence>
<evidence type="ECO:0000313" key="6">
    <source>
        <dbReference type="EMBL" id="KAF5786212.1"/>
    </source>
</evidence>
<organism evidence="6 7">
    <name type="scientific">Helianthus annuus</name>
    <name type="common">Common sunflower</name>
    <dbReference type="NCBI Taxonomy" id="4232"/>
    <lineage>
        <taxon>Eukaryota</taxon>
        <taxon>Viridiplantae</taxon>
        <taxon>Streptophyta</taxon>
        <taxon>Embryophyta</taxon>
        <taxon>Tracheophyta</taxon>
        <taxon>Spermatophyta</taxon>
        <taxon>Magnoliopsida</taxon>
        <taxon>eudicotyledons</taxon>
        <taxon>Gunneridae</taxon>
        <taxon>Pentapetalae</taxon>
        <taxon>asterids</taxon>
        <taxon>campanulids</taxon>
        <taxon>Asterales</taxon>
        <taxon>Asteraceae</taxon>
        <taxon>Asteroideae</taxon>
        <taxon>Heliantheae alliance</taxon>
        <taxon>Heliantheae</taxon>
        <taxon>Helianthus</taxon>
    </lineage>
</organism>
<evidence type="ECO:0000259" key="5">
    <source>
        <dbReference type="Pfam" id="PF17780"/>
    </source>
</evidence>
<dbReference type="AlphaFoldDB" id="A0A9K3HXC2"/>
<evidence type="ECO:0000256" key="1">
    <source>
        <dbReference type="ARBA" id="ARBA00004123"/>
    </source>
</evidence>
<feature type="region of interest" description="Disordered" evidence="3">
    <location>
        <begin position="205"/>
        <end position="257"/>
    </location>
</feature>
<dbReference type="Gramene" id="mRNA:HanXRQr2_Chr10g0438131">
    <property type="protein sequence ID" value="mRNA:HanXRQr2_Chr10g0438131"/>
    <property type="gene ID" value="HanXRQr2_Chr10g0438131"/>
</dbReference>
<protein>
    <recommendedName>
        <fullName evidence="5">OCRE domain-containing protein</fullName>
    </recommendedName>
</protein>
<dbReference type="PANTHER" id="PTHR13948">
    <property type="entry name" value="RNA-BINDING PROTEIN"/>
    <property type="match status" value="1"/>
</dbReference>
<evidence type="ECO:0000256" key="3">
    <source>
        <dbReference type="SAM" id="MobiDB-lite"/>
    </source>
</evidence>
<keyword evidence="7" id="KW-1185">Reference proteome</keyword>
<dbReference type="GO" id="GO:0005634">
    <property type="term" value="C:nucleus"/>
    <property type="evidence" value="ECO:0007669"/>
    <property type="project" value="UniProtKB-SubCell"/>
</dbReference>
<feature type="domain" description="OCRE" evidence="5">
    <location>
        <begin position="3"/>
        <end position="43"/>
    </location>
</feature>
<proteinExistence type="predicted"/>
<comment type="subcellular location">
    <subcellularLocation>
        <location evidence="1">Nucleus</location>
    </subcellularLocation>
</comment>
<keyword evidence="4" id="KW-0812">Transmembrane</keyword>
<evidence type="ECO:0000256" key="4">
    <source>
        <dbReference type="SAM" id="Phobius"/>
    </source>
</evidence>
<sequence>MPEDSYQWDFQSRLYYHARSGFYHDPVAGWSYSTREGRYYLFENGIYVPWETPTPTETTHHISPPSPATPDILPDQPVVPPQPTLATPSHDLFTLAKPHLRKQVTTQPPLPPTTSMFLSNVHVVEVDVPSAMVYTSFVATMQKLIILFKQATTPTTANQMCKNNIMLPSSPSPTRTPISDPFVPADPDPIMMQLFDASTLRPTENFREKRNGGSGKPLYFKSATKPHEWRPPWQPLKTAPNATARRERRPPWRMHSVLEDKDDLKGRGVDTTRTASRPVKIHFNTTSFILACIHTSARSHICYCIFAFLPCFLIFLEPNPLNGSLGRLAISNRPLSPCLMWIAIKRPPMKSAKWWLNLVLGCLGTALSVLVVLGAVWNLVCRGLDANFFHPR</sequence>
<comment type="caution">
    <text evidence="6">The sequence shown here is derived from an EMBL/GenBank/DDBJ whole genome shotgun (WGS) entry which is preliminary data.</text>
</comment>